<dbReference type="EMBL" id="CAEY01002016">
    <property type="status" value="NOT_ANNOTATED_CDS"/>
    <property type="molecule type" value="Genomic_DNA"/>
</dbReference>
<sequence length="20" mass="2360">MDNIQMPAIKIVETIVENWD</sequence>
<keyword evidence="2" id="KW-1185">Reference proteome</keyword>
<dbReference type="EnsemblMetazoa" id="tetur09g02860.1">
    <property type="protein sequence ID" value="tetur09g02860.1"/>
    <property type="gene ID" value="tetur09g02860"/>
</dbReference>
<dbReference type="Proteomes" id="UP000015104">
    <property type="component" value="Unassembled WGS sequence"/>
</dbReference>
<accession>T1KDG6</accession>
<protein>
    <submittedName>
        <fullName evidence="1">Uncharacterized protein</fullName>
    </submittedName>
</protein>
<dbReference type="AlphaFoldDB" id="T1KDG6"/>
<organism evidence="1 2">
    <name type="scientific">Tetranychus urticae</name>
    <name type="common">Two-spotted spider mite</name>
    <dbReference type="NCBI Taxonomy" id="32264"/>
    <lineage>
        <taxon>Eukaryota</taxon>
        <taxon>Metazoa</taxon>
        <taxon>Ecdysozoa</taxon>
        <taxon>Arthropoda</taxon>
        <taxon>Chelicerata</taxon>
        <taxon>Arachnida</taxon>
        <taxon>Acari</taxon>
        <taxon>Acariformes</taxon>
        <taxon>Trombidiformes</taxon>
        <taxon>Prostigmata</taxon>
        <taxon>Eleutherengona</taxon>
        <taxon>Raphignathae</taxon>
        <taxon>Tetranychoidea</taxon>
        <taxon>Tetranychidae</taxon>
        <taxon>Tetranychus</taxon>
    </lineage>
</organism>
<evidence type="ECO:0000313" key="1">
    <source>
        <dbReference type="EnsemblMetazoa" id="tetur09g02860.1"/>
    </source>
</evidence>
<dbReference type="HOGENOM" id="CLU_3428656_0_0_1"/>
<proteinExistence type="predicted"/>
<evidence type="ECO:0000313" key="2">
    <source>
        <dbReference type="Proteomes" id="UP000015104"/>
    </source>
</evidence>
<reference evidence="2" key="1">
    <citation type="submission" date="2011-08" db="EMBL/GenBank/DDBJ databases">
        <authorList>
            <person name="Rombauts S."/>
        </authorList>
    </citation>
    <scope>NUCLEOTIDE SEQUENCE</scope>
    <source>
        <strain evidence="2">London</strain>
    </source>
</reference>
<reference evidence="1" key="2">
    <citation type="submission" date="2015-06" db="UniProtKB">
        <authorList>
            <consortium name="EnsemblMetazoa"/>
        </authorList>
    </citation>
    <scope>IDENTIFICATION</scope>
</reference>
<name>T1KDG6_TETUR</name>